<name>A0A7D5NZP0_9EURY</name>
<dbReference type="EMBL" id="CP058910">
    <property type="protein sequence ID" value="QLH77503.1"/>
    <property type="molecule type" value="Genomic_DNA"/>
</dbReference>
<reference evidence="3 4" key="1">
    <citation type="submission" date="2020-07" db="EMBL/GenBank/DDBJ databases">
        <title>Halosimplex pelagicum sp. nov. and Halosimplex rubrum sp. nov., isolated from salted brown alga Laminaria, and emended description of the genus Halosimplex.</title>
        <authorList>
            <person name="Cui H."/>
        </authorList>
    </citation>
    <scope>NUCLEOTIDE SEQUENCE [LARGE SCALE GENOMIC DNA]</scope>
    <source>
        <strain evidence="3 4">R27</strain>
    </source>
</reference>
<dbReference type="AlphaFoldDB" id="A0A7D5NZP0"/>
<dbReference type="KEGG" id="hrr:HZS55_09435"/>
<proteinExistence type="predicted"/>
<dbReference type="GO" id="GO:0005737">
    <property type="term" value="C:cytoplasm"/>
    <property type="evidence" value="ECO:0007669"/>
    <property type="project" value="TreeGrafter"/>
</dbReference>
<keyword evidence="4" id="KW-1185">Reference proteome</keyword>
<evidence type="ECO:0000313" key="3">
    <source>
        <dbReference type="EMBL" id="QLH77503.1"/>
    </source>
</evidence>
<organism evidence="3 4">
    <name type="scientific">Halosimplex rubrum</name>
    <dbReference type="NCBI Taxonomy" id="869889"/>
    <lineage>
        <taxon>Archaea</taxon>
        <taxon>Methanobacteriati</taxon>
        <taxon>Methanobacteriota</taxon>
        <taxon>Stenosarchaea group</taxon>
        <taxon>Halobacteria</taxon>
        <taxon>Halobacteriales</taxon>
        <taxon>Haloarculaceae</taxon>
        <taxon>Halosimplex</taxon>
    </lineage>
</organism>
<dbReference type="Gene3D" id="3.30.9.10">
    <property type="entry name" value="D-Amino Acid Oxidase, subunit A, domain 2"/>
    <property type="match status" value="1"/>
</dbReference>
<dbReference type="InterPro" id="IPR006076">
    <property type="entry name" value="FAD-dep_OxRdtase"/>
</dbReference>
<accession>A0A7D5NZP0</accession>
<keyword evidence="1" id="KW-0560">Oxidoreductase</keyword>
<dbReference type="Proteomes" id="UP000509667">
    <property type="component" value="Chromosome"/>
</dbReference>
<dbReference type="InterPro" id="IPR036188">
    <property type="entry name" value="FAD/NAD-bd_sf"/>
</dbReference>
<dbReference type="Pfam" id="PF01266">
    <property type="entry name" value="DAO"/>
    <property type="match status" value="1"/>
</dbReference>
<feature type="domain" description="FAD dependent oxidoreductase" evidence="2">
    <location>
        <begin position="3"/>
        <end position="344"/>
    </location>
</feature>
<dbReference type="OrthoDB" id="168391at2157"/>
<dbReference type="PANTHER" id="PTHR13847">
    <property type="entry name" value="SARCOSINE DEHYDROGENASE-RELATED"/>
    <property type="match status" value="1"/>
</dbReference>
<protein>
    <submittedName>
        <fullName evidence="3">FAD-binding oxidoreductase</fullName>
    </submittedName>
</protein>
<dbReference type="SUPFAM" id="SSF51905">
    <property type="entry name" value="FAD/NAD(P)-binding domain"/>
    <property type="match status" value="1"/>
</dbReference>
<dbReference type="PANTHER" id="PTHR13847:SF287">
    <property type="entry name" value="FAD-DEPENDENT OXIDOREDUCTASE DOMAIN-CONTAINING PROTEIN 1"/>
    <property type="match status" value="1"/>
</dbReference>
<dbReference type="GO" id="GO:0016491">
    <property type="term" value="F:oxidoreductase activity"/>
    <property type="evidence" value="ECO:0007669"/>
    <property type="project" value="UniProtKB-KW"/>
</dbReference>
<gene>
    <name evidence="3" type="ORF">HZS55_09435</name>
</gene>
<dbReference type="RefSeq" id="WP_179911429.1">
    <property type="nucleotide sequence ID" value="NZ_CP058910.1"/>
</dbReference>
<dbReference type="GeneID" id="56078084"/>
<dbReference type="Gene3D" id="3.50.50.60">
    <property type="entry name" value="FAD/NAD(P)-binding domain"/>
    <property type="match status" value="1"/>
</dbReference>
<evidence type="ECO:0000256" key="1">
    <source>
        <dbReference type="ARBA" id="ARBA00023002"/>
    </source>
</evidence>
<evidence type="ECO:0000259" key="2">
    <source>
        <dbReference type="Pfam" id="PF01266"/>
    </source>
</evidence>
<evidence type="ECO:0000313" key="4">
    <source>
        <dbReference type="Proteomes" id="UP000509667"/>
    </source>
</evidence>
<sequence length="376" mass="39480">MTRVAVVGGGALGVTAARDLAARGADTVLYERDDLAGGASGRAAGIAYDAFAEDVDAAVAARAVERFRDLDAGGAIDFVEHPYVWFARAGDDRRADAVRESADRMRANGRDVTTLDPDEFADRFPPLAGVDVAAAAVARDAGYLDPASYVAAMGDRAESAGATVETGTPVRLAADGTAVEAPTGVERFDAVLVAAGAHTKRLLAEIGVPVPMKPYRVQALVTDPLDGAGGVPTCYDATGGRYARPRDGGLLVGDGTQEREFDPDDYDETADHAFERASLTWLDTVCDTAPGGEFAVHRSWAGLCTATPDRDPLLGEIRDGLYVATGWHGHGFMRAPALGERVAEEMLGGDVIAPFDPDRFDGDEEFSVVEGMTVDD</sequence>